<proteinExistence type="predicted"/>
<organism evidence="1">
    <name type="scientific">Yersinia enterocolitica W22703</name>
    <dbReference type="NCBI Taxonomy" id="913028"/>
    <lineage>
        <taxon>Bacteria</taxon>
        <taxon>Pseudomonadati</taxon>
        <taxon>Pseudomonadota</taxon>
        <taxon>Gammaproteobacteria</taxon>
        <taxon>Enterobacterales</taxon>
        <taxon>Yersiniaceae</taxon>
        <taxon>Yersinia</taxon>
    </lineage>
</organism>
<evidence type="ECO:0000313" key="1">
    <source>
        <dbReference type="EMBL" id="CBX73482.1"/>
    </source>
</evidence>
<sequence>MIYLFSTAAGTLSITSIARFCCSCGQRHHGAGHCNKMAIPIHCV</sequence>
<accession>F4N5X4</accession>
<gene>
    <name evidence="1" type="ORF">YEW_KX46230</name>
</gene>
<protein>
    <submittedName>
        <fullName evidence="1">Uncharacterized protein</fullName>
    </submittedName>
</protein>
<dbReference type="EMBL" id="FR718729">
    <property type="protein sequence ID" value="CBX73482.1"/>
    <property type="molecule type" value="Genomic_DNA"/>
</dbReference>
<name>F4N5X4_YEREN</name>
<dbReference type="AlphaFoldDB" id="F4N5X4"/>
<reference evidence="1" key="1">
    <citation type="journal article" date="2011" name="BMC Genomics">
        <title>Shotgun sequencing of Yersinia enterocolitica strain W22703 (biotype 2, serotype O:9): genomic evidence for oscillation between invertebrates and mammals.</title>
        <authorList>
            <person name="Fuchs T.M."/>
            <person name="Brandt K."/>
            <person name="Starke M."/>
            <person name="Rattei T."/>
        </authorList>
    </citation>
    <scope>NUCLEOTIDE SEQUENCE</scope>
</reference>